<proteinExistence type="predicted"/>
<protein>
    <recommendedName>
        <fullName evidence="4">Lipoprotein</fullName>
    </recommendedName>
</protein>
<reference evidence="2" key="1">
    <citation type="submission" date="2022-05" db="EMBL/GenBank/DDBJ databases">
        <title>Brevundimonas albigilva TT17 genome sequence.</title>
        <authorList>
            <person name="Lee K."/>
            <person name="Son H."/>
        </authorList>
    </citation>
    <scope>NUCLEOTIDE SEQUENCE</scope>
    <source>
        <strain evidence="2">TT17</strain>
    </source>
</reference>
<keyword evidence="1" id="KW-0732">Signal</keyword>
<evidence type="ECO:0000256" key="1">
    <source>
        <dbReference type="SAM" id="SignalP"/>
    </source>
</evidence>
<evidence type="ECO:0008006" key="4">
    <source>
        <dbReference type="Google" id="ProtNLM"/>
    </source>
</evidence>
<dbReference type="EMBL" id="CP097649">
    <property type="protein sequence ID" value="URI14673.1"/>
    <property type="molecule type" value="Genomic_DNA"/>
</dbReference>
<gene>
    <name evidence="2" type="ORF">M8231_12745</name>
</gene>
<keyword evidence="3" id="KW-1185">Reference proteome</keyword>
<evidence type="ECO:0000313" key="3">
    <source>
        <dbReference type="Proteomes" id="UP001055429"/>
    </source>
</evidence>
<feature type="signal peptide" evidence="1">
    <location>
        <begin position="1"/>
        <end position="21"/>
    </location>
</feature>
<evidence type="ECO:0000313" key="2">
    <source>
        <dbReference type="EMBL" id="URI14673.1"/>
    </source>
</evidence>
<sequence>MRVMISLAVLALPLVAGCATTDGPNRYQADLDRLDAQCTERGGILQPTGSQSGEPARDYACRITGGASRLN</sequence>
<dbReference type="RefSeq" id="WP_249749624.1">
    <property type="nucleotide sequence ID" value="NZ_CP097298.1"/>
</dbReference>
<organism evidence="2 3">
    <name type="scientific">Brevundimonas albigilva</name>
    <dbReference type="NCBI Taxonomy" id="1312364"/>
    <lineage>
        <taxon>Bacteria</taxon>
        <taxon>Pseudomonadati</taxon>
        <taxon>Pseudomonadota</taxon>
        <taxon>Alphaproteobacteria</taxon>
        <taxon>Caulobacterales</taxon>
        <taxon>Caulobacteraceae</taxon>
        <taxon>Brevundimonas</taxon>
    </lineage>
</organism>
<dbReference type="Proteomes" id="UP001055429">
    <property type="component" value="Chromosome"/>
</dbReference>
<accession>A0ABY4SPB4</accession>
<name>A0ABY4SPB4_9CAUL</name>
<feature type="chain" id="PRO_5046997440" description="Lipoprotein" evidence="1">
    <location>
        <begin position="22"/>
        <end position="71"/>
    </location>
</feature>
<dbReference type="PROSITE" id="PS51257">
    <property type="entry name" value="PROKAR_LIPOPROTEIN"/>
    <property type="match status" value="1"/>
</dbReference>